<name>A0A0P0L6X3_PHOVU</name>
<keyword evidence="1" id="KW-1133">Transmembrane helix</keyword>
<feature type="signal peptide" evidence="2">
    <location>
        <begin position="1"/>
        <end position="23"/>
    </location>
</feature>
<reference evidence="4" key="1">
    <citation type="submission" date="2015-10" db="EMBL/GenBank/DDBJ databases">
        <title>Extensive mobilome-driven genome diversification in gut-associated Bacteroides vulgatus mpk.</title>
        <authorList>
            <person name="Beier S."/>
            <person name="Lange A."/>
            <person name="Huson D.H."/>
            <person name="Frick J.-S."/>
            <person name="Autenrieth I.B."/>
        </authorList>
    </citation>
    <scope>NUCLEOTIDE SEQUENCE [LARGE SCALE GENOMIC DNA]</scope>
    <source>
        <strain evidence="4">mpk</strain>
    </source>
</reference>
<sequence length="274" mass="30238">MKNKRKAILLVGALLCLNLNIFSQNIPLKMNKVSVKKAMTELKEKSGYSFVYIAGDLDTKKIVDIDAEQLQEVIEQILEGQNVSYEIKDKNIIIRKKEVEQSMLNEKKLQDISGLVMDVMGEPIVGVNVMEKGTTNGTITDMDGKFLLKAPANATLIISFIGYKTLAVNLEGEKNVNITLKEDLEQLDEVVVVGYGTQKKSSLTASVATVPAKELSKQMGHSVAAALQGRAPGVEILQKGEKLGQISRYLFGEQVHLVLLNLYMLLMVHFLIMG</sequence>
<keyword evidence="3" id="KW-0675">Receptor</keyword>
<dbReference type="Gene3D" id="2.170.130.10">
    <property type="entry name" value="TonB-dependent receptor, plug domain"/>
    <property type="match status" value="1"/>
</dbReference>
<dbReference type="Gene3D" id="2.60.40.1120">
    <property type="entry name" value="Carboxypeptidase-like, regulatory domain"/>
    <property type="match status" value="1"/>
</dbReference>
<feature type="transmembrane region" description="Helical" evidence="1">
    <location>
        <begin position="255"/>
        <end position="273"/>
    </location>
</feature>
<dbReference type="AlphaFoldDB" id="A0A0P0L6X3"/>
<keyword evidence="1" id="KW-0472">Membrane</keyword>
<keyword evidence="2" id="KW-0732">Signal</keyword>
<dbReference type="Pfam" id="PF13715">
    <property type="entry name" value="CarbopepD_reg_2"/>
    <property type="match status" value="1"/>
</dbReference>
<organism evidence="3 4">
    <name type="scientific">Phocaeicola vulgatus</name>
    <name type="common">Bacteroides vulgatus</name>
    <dbReference type="NCBI Taxonomy" id="821"/>
    <lineage>
        <taxon>Bacteria</taxon>
        <taxon>Pseudomonadati</taxon>
        <taxon>Bacteroidota</taxon>
        <taxon>Bacteroidia</taxon>
        <taxon>Bacteroidales</taxon>
        <taxon>Bacteroidaceae</taxon>
        <taxon>Phocaeicola</taxon>
    </lineage>
</organism>
<dbReference type="InterPro" id="IPR037066">
    <property type="entry name" value="Plug_dom_sf"/>
</dbReference>
<proteinExistence type="predicted"/>
<accession>A0A0P0L6X3</accession>
<dbReference type="InterPro" id="IPR008969">
    <property type="entry name" value="CarboxyPept-like_regulatory"/>
</dbReference>
<dbReference type="PATRIC" id="fig|821.40.peg.1501"/>
<dbReference type="Proteomes" id="UP000061587">
    <property type="component" value="Chromosome"/>
</dbReference>
<dbReference type="FunFam" id="2.60.40.1120:FF:000003">
    <property type="entry name" value="Outer membrane protein Omp121"/>
    <property type="match status" value="1"/>
</dbReference>
<protein>
    <submittedName>
        <fullName evidence="3">TonB family protein / TonB-dependent receptor</fullName>
    </submittedName>
</protein>
<evidence type="ECO:0000256" key="1">
    <source>
        <dbReference type="SAM" id="Phobius"/>
    </source>
</evidence>
<feature type="chain" id="PRO_5006050017" evidence="2">
    <location>
        <begin position="24"/>
        <end position="274"/>
    </location>
</feature>
<dbReference type="SUPFAM" id="SSF56935">
    <property type="entry name" value="Porins"/>
    <property type="match status" value="1"/>
</dbReference>
<dbReference type="EMBL" id="CP013020">
    <property type="protein sequence ID" value="ALK83877.1"/>
    <property type="molecule type" value="Genomic_DNA"/>
</dbReference>
<evidence type="ECO:0000256" key="2">
    <source>
        <dbReference type="SAM" id="SignalP"/>
    </source>
</evidence>
<evidence type="ECO:0000313" key="3">
    <source>
        <dbReference type="EMBL" id="ALK83877.1"/>
    </source>
</evidence>
<gene>
    <name evidence="3" type="ORF">BvMPK_1268</name>
</gene>
<dbReference type="SUPFAM" id="SSF49464">
    <property type="entry name" value="Carboxypeptidase regulatory domain-like"/>
    <property type="match status" value="1"/>
</dbReference>
<keyword evidence="1" id="KW-0812">Transmembrane</keyword>
<reference evidence="3 4" key="2">
    <citation type="journal article" date="2016" name="Genome Biol. Evol.">
        <title>Extensive mobilome-driven genome diversification in mouse gut-associated Bacteroides vulgatus mpk.</title>
        <authorList>
            <person name="Lange A."/>
            <person name="Beier S."/>
            <person name="Steimle A."/>
            <person name="Autenrieth I.B."/>
            <person name="Huson D.H."/>
            <person name="Frick J.S."/>
        </authorList>
    </citation>
    <scope>NUCLEOTIDE SEQUENCE [LARGE SCALE GENOMIC DNA]</scope>
    <source>
        <strain evidence="4">mpk</strain>
    </source>
</reference>
<evidence type="ECO:0000313" key="4">
    <source>
        <dbReference type="Proteomes" id="UP000061587"/>
    </source>
</evidence>